<dbReference type="InterPro" id="IPR001584">
    <property type="entry name" value="Integrase_cat-core"/>
</dbReference>
<name>A0AA42Q8F0_9BURK</name>
<organism evidence="3 4">
    <name type="scientific">Comamonas thiooxydans</name>
    <dbReference type="NCBI Taxonomy" id="363952"/>
    <lineage>
        <taxon>Bacteria</taxon>
        <taxon>Pseudomonadati</taxon>
        <taxon>Pseudomonadota</taxon>
        <taxon>Betaproteobacteria</taxon>
        <taxon>Burkholderiales</taxon>
        <taxon>Comamonadaceae</taxon>
        <taxon>Comamonas</taxon>
    </lineage>
</organism>
<feature type="region of interest" description="Disordered" evidence="1">
    <location>
        <begin position="60"/>
        <end position="79"/>
    </location>
</feature>
<dbReference type="InterPro" id="IPR010921">
    <property type="entry name" value="Trp_repressor/repl_initiator"/>
</dbReference>
<dbReference type="PANTHER" id="PTHR46889:SF5">
    <property type="entry name" value="INTEGRASE PROTEIN"/>
    <property type="match status" value="1"/>
</dbReference>
<dbReference type="Gene3D" id="1.10.10.10">
    <property type="entry name" value="Winged helix-like DNA-binding domain superfamily/Winged helix DNA-binding domain"/>
    <property type="match status" value="1"/>
</dbReference>
<dbReference type="InterPro" id="IPR036388">
    <property type="entry name" value="WH-like_DNA-bd_sf"/>
</dbReference>
<dbReference type="Pfam" id="PF00665">
    <property type="entry name" value="rve"/>
    <property type="match status" value="1"/>
</dbReference>
<dbReference type="GO" id="GO:0043565">
    <property type="term" value="F:sequence-specific DNA binding"/>
    <property type="evidence" value="ECO:0007669"/>
    <property type="project" value="InterPro"/>
</dbReference>
<dbReference type="SUPFAM" id="SSF53098">
    <property type="entry name" value="Ribonuclease H-like"/>
    <property type="match status" value="1"/>
</dbReference>
<comment type="caution">
    <text evidence="3">The sequence shown here is derived from an EMBL/GenBank/DDBJ whole genome shotgun (WGS) entry which is preliminary data.</text>
</comment>
<protein>
    <submittedName>
        <fullName evidence="3">IS3 family transposase</fullName>
    </submittedName>
</protein>
<dbReference type="PANTHER" id="PTHR46889">
    <property type="entry name" value="TRANSPOSASE INSF FOR INSERTION SEQUENCE IS3B-RELATED"/>
    <property type="match status" value="1"/>
</dbReference>
<evidence type="ECO:0000313" key="4">
    <source>
        <dbReference type="Proteomes" id="UP001161065"/>
    </source>
</evidence>
<dbReference type="InterPro" id="IPR050900">
    <property type="entry name" value="Transposase_IS3/IS150/IS904"/>
</dbReference>
<dbReference type="SUPFAM" id="SSF48295">
    <property type="entry name" value="TrpR-like"/>
    <property type="match status" value="1"/>
</dbReference>
<dbReference type="GO" id="GO:0015074">
    <property type="term" value="P:DNA integration"/>
    <property type="evidence" value="ECO:0007669"/>
    <property type="project" value="InterPro"/>
</dbReference>
<gene>
    <name evidence="3" type="ORF">N5D63_21125</name>
</gene>
<feature type="domain" description="Integrase catalytic" evidence="2">
    <location>
        <begin position="238"/>
        <end position="407"/>
    </location>
</feature>
<evidence type="ECO:0000256" key="1">
    <source>
        <dbReference type="SAM" id="MobiDB-lite"/>
    </source>
</evidence>
<dbReference type="PROSITE" id="PS50994">
    <property type="entry name" value="INTEGRASE"/>
    <property type="match status" value="1"/>
</dbReference>
<dbReference type="EMBL" id="JAOCEK010000024">
    <property type="protein sequence ID" value="MDH1336653.1"/>
    <property type="molecule type" value="Genomic_DNA"/>
</dbReference>
<evidence type="ECO:0000259" key="2">
    <source>
        <dbReference type="PROSITE" id="PS50994"/>
    </source>
</evidence>
<dbReference type="AlphaFoldDB" id="A0AA42Q8F0"/>
<sequence length="418" mass="48121">MEQWVKRTQRDYTLAFKLAVVDQVERGELTYRQAQERYGIQGASTVLVWLRKHGRQDWRAASSRGKGLQKMSEPPKPLSPEQRIRELEMQLKEAHEKAAFFEAVVNVLKRDYGVQVKKACGQVLTQKLVQGLSVTRACRYMGVSRQAHYKRLACQRARSERDKVVVELVSEERRHQPRIGTRKLLHLLKLPLEQAGIQIGRDALFGVLREARMLVRPLHAYHKTTHSHHHYRRHPNLLKEGPAKTVASGCEQLWVADITYLPTKGKAAYLSLVTDAYSRKIVGWHVHDSLETEQVSQALKMALRQRRTDQPLVHHSDRGIQYCSAQYQRIHARHRITCSMTDGYDCYQNASAERVNGILKMEYLLQRPADLSQARTMVGESVRLYNERRPYLSLKCKTPDAVHRASLASQLGLEISPR</sequence>
<dbReference type="Proteomes" id="UP001161065">
    <property type="component" value="Unassembled WGS sequence"/>
</dbReference>
<dbReference type="InterPro" id="IPR048020">
    <property type="entry name" value="Transpos_IS3"/>
</dbReference>
<dbReference type="InterPro" id="IPR036397">
    <property type="entry name" value="RNaseH_sf"/>
</dbReference>
<dbReference type="NCBIfam" id="NF033516">
    <property type="entry name" value="transpos_IS3"/>
    <property type="match status" value="1"/>
</dbReference>
<accession>A0AA42Q8F0</accession>
<proteinExistence type="predicted"/>
<dbReference type="Gene3D" id="3.30.420.10">
    <property type="entry name" value="Ribonuclease H-like superfamily/Ribonuclease H"/>
    <property type="match status" value="1"/>
</dbReference>
<reference evidence="3" key="1">
    <citation type="submission" date="2022-09" db="EMBL/GenBank/DDBJ databases">
        <title>Intensive care unit water sources are persistently colonized with multi-drug resistant bacteria and are the site of extensive horizontal gene transfer of antibiotic resistance genes.</title>
        <authorList>
            <person name="Diorio-Toth L."/>
        </authorList>
    </citation>
    <scope>NUCLEOTIDE SEQUENCE</scope>
    <source>
        <strain evidence="3">GD03832</strain>
    </source>
</reference>
<dbReference type="InterPro" id="IPR012337">
    <property type="entry name" value="RNaseH-like_sf"/>
</dbReference>
<evidence type="ECO:0000313" key="3">
    <source>
        <dbReference type="EMBL" id="MDH1336653.1"/>
    </source>
</evidence>